<dbReference type="InterPro" id="IPR015422">
    <property type="entry name" value="PyrdxlP-dep_Trfase_small"/>
</dbReference>
<dbReference type="InterPro" id="IPR015424">
    <property type="entry name" value="PyrdxlP-dep_Trfase"/>
</dbReference>
<comment type="caution">
    <text evidence="4">The sequence shown here is derived from an EMBL/GenBank/DDBJ whole genome shotgun (WGS) entry which is preliminary data.</text>
</comment>
<sequence>MIYLDNAATTQPTKRALEIYQQAQHQLFYNSESLHIGGEKVKNALTQARTFVQQYFQSTKEILFGTSGSHVNEIAIHLYLKHQTSGQVWVSPYEHPSITAALEAYRDRLEIQTIPLTEMGEIDIPTFQTLVTEQTVLIITQHVNSETGYILPIQQIAQIAKQWSIPFHVDGVQAVHKVPSISIDSFTSYSFSGHKIHGTKGSGVLMIDYAYIHPYNAHYFHEQGVRNGTMDVPSILATVQALSEPSDYNHLQRLYQHAVQRATELEFLILKYNAQAPHILGLITPKYEGQYMMQMLSNRNICISTGTACGHGILMSNGVTQKIKASDGEVYQYIRVSFASFTTFEEIDTCFDVMANILYEGGSQ</sequence>
<name>A0A3E0IL95_9STAP</name>
<dbReference type="Gene3D" id="3.40.640.10">
    <property type="entry name" value="Type I PLP-dependent aspartate aminotransferase-like (Major domain)"/>
    <property type="match status" value="1"/>
</dbReference>
<dbReference type="InterPro" id="IPR000192">
    <property type="entry name" value="Aminotrans_V_dom"/>
</dbReference>
<evidence type="ECO:0000256" key="1">
    <source>
        <dbReference type="ARBA" id="ARBA00001933"/>
    </source>
</evidence>
<comment type="cofactor">
    <cofactor evidence="1">
        <name>pyridoxal 5'-phosphate</name>
        <dbReference type="ChEBI" id="CHEBI:597326"/>
    </cofactor>
</comment>
<keyword evidence="2" id="KW-0663">Pyridoxal phosphate</keyword>
<accession>A0A3E0IL95</accession>
<proteinExistence type="predicted"/>
<feature type="domain" description="Aminotransferase class V" evidence="3">
    <location>
        <begin position="2"/>
        <end position="348"/>
    </location>
</feature>
<reference evidence="4 5" key="1">
    <citation type="journal article" date="2018" name="Vet. Microbiol.">
        <title>Characterisation of Staphylococcus felis isolated from cats using whole genome sequencing.</title>
        <authorList>
            <person name="Worthing K."/>
            <person name="Pang S."/>
            <person name="Trott D.J."/>
            <person name="Abraham S."/>
            <person name="Coombs G.W."/>
            <person name="Jordan D."/>
            <person name="McIntyre L."/>
            <person name="Davies M.R."/>
            <person name="Norris J."/>
        </authorList>
    </citation>
    <scope>NUCLEOTIDE SEQUENCE [LARGE SCALE GENOMIC DNA]</scope>
    <source>
        <strain evidence="4 5">F9</strain>
    </source>
</reference>
<dbReference type="AlphaFoldDB" id="A0A3E0IL95"/>
<dbReference type="Gene3D" id="3.90.1150.10">
    <property type="entry name" value="Aspartate Aminotransferase, domain 1"/>
    <property type="match status" value="1"/>
</dbReference>
<evidence type="ECO:0000256" key="2">
    <source>
        <dbReference type="ARBA" id="ARBA00022898"/>
    </source>
</evidence>
<dbReference type="SUPFAM" id="SSF53383">
    <property type="entry name" value="PLP-dependent transferases"/>
    <property type="match status" value="1"/>
</dbReference>
<evidence type="ECO:0000313" key="4">
    <source>
        <dbReference type="EMBL" id="REH89857.1"/>
    </source>
</evidence>
<protein>
    <submittedName>
        <fullName evidence="4">Cysteine desulfurase</fullName>
    </submittedName>
</protein>
<dbReference type="PANTHER" id="PTHR11601">
    <property type="entry name" value="CYSTEINE DESULFURYLASE FAMILY MEMBER"/>
    <property type="match status" value="1"/>
</dbReference>
<organism evidence="4 5">
    <name type="scientific">Staphylococcus felis</name>
    <dbReference type="NCBI Taxonomy" id="46127"/>
    <lineage>
        <taxon>Bacteria</taxon>
        <taxon>Bacillati</taxon>
        <taxon>Bacillota</taxon>
        <taxon>Bacilli</taxon>
        <taxon>Bacillales</taxon>
        <taxon>Staphylococcaceae</taxon>
        <taxon>Staphylococcus</taxon>
    </lineage>
</organism>
<evidence type="ECO:0000259" key="3">
    <source>
        <dbReference type="Pfam" id="PF00266"/>
    </source>
</evidence>
<evidence type="ECO:0000313" key="5">
    <source>
        <dbReference type="Proteomes" id="UP000256562"/>
    </source>
</evidence>
<dbReference type="PANTHER" id="PTHR11601:SF36">
    <property type="entry name" value="CYSTEINE DESULFURASE NIFS-RELATED"/>
    <property type="match status" value="1"/>
</dbReference>
<dbReference type="InterPro" id="IPR016454">
    <property type="entry name" value="Cysteine_dSase"/>
</dbReference>
<dbReference type="GO" id="GO:0003824">
    <property type="term" value="F:catalytic activity"/>
    <property type="evidence" value="ECO:0007669"/>
    <property type="project" value="UniProtKB-ARBA"/>
</dbReference>
<dbReference type="PIRSF" id="PIRSF005572">
    <property type="entry name" value="NifS"/>
    <property type="match status" value="1"/>
</dbReference>
<dbReference type="EMBL" id="QKXQ01000648">
    <property type="protein sequence ID" value="REH89857.1"/>
    <property type="molecule type" value="Genomic_DNA"/>
</dbReference>
<gene>
    <name evidence="4" type="ORF">DOS83_12930</name>
</gene>
<dbReference type="RefSeq" id="WP_116095308.1">
    <property type="nucleotide sequence ID" value="NZ_QKXQ01000648.1"/>
</dbReference>
<dbReference type="Pfam" id="PF00266">
    <property type="entry name" value="Aminotran_5"/>
    <property type="match status" value="1"/>
</dbReference>
<dbReference type="InterPro" id="IPR015421">
    <property type="entry name" value="PyrdxlP-dep_Trfase_major"/>
</dbReference>
<dbReference type="Proteomes" id="UP000256562">
    <property type="component" value="Unassembled WGS sequence"/>
</dbReference>
<dbReference type="OrthoDB" id="9808002at2"/>